<name>A4CLR0_ROBBH</name>
<dbReference type="EMBL" id="CP001712">
    <property type="protein sequence ID" value="EAR15809.1"/>
    <property type="molecule type" value="Genomic_DNA"/>
</dbReference>
<dbReference type="PROSITE" id="PS50213">
    <property type="entry name" value="FAS1"/>
    <property type="match status" value="1"/>
</dbReference>
<dbReference type="HOGENOM" id="CLU_031281_4_1_10"/>
<proteinExistence type="predicted"/>
<evidence type="ECO:0000259" key="1">
    <source>
        <dbReference type="PROSITE" id="PS50213"/>
    </source>
</evidence>
<protein>
    <recommendedName>
        <fullName evidence="1">FAS1 domain-containing protein</fullName>
    </recommendedName>
</protein>
<reference evidence="2 3" key="1">
    <citation type="journal article" date="2009" name="J. Bacteriol.">
        <title>Complete genome sequence of Robiginitalea biformata HTCC2501.</title>
        <authorList>
            <person name="Oh H.M."/>
            <person name="Giovannoni S.J."/>
            <person name="Lee K."/>
            <person name="Ferriera S."/>
            <person name="Johnson J."/>
            <person name="Cho J.C."/>
        </authorList>
    </citation>
    <scope>NUCLEOTIDE SEQUENCE [LARGE SCALE GENOMIC DNA]</scope>
    <source>
        <strain evidence="3">ATCC BAA-864 / HTCC2501 / KCTC 12146</strain>
    </source>
</reference>
<dbReference type="PANTHER" id="PTHR10900:SF77">
    <property type="entry name" value="FI19380P1"/>
    <property type="match status" value="1"/>
</dbReference>
<dbReference type="STRING" id="313596.RB2501_15814"/>
<dbReference type="SUPFAM" id="SSF82153">
    <property type="entry name" value="FAS1 domain"/>
    <property type="match status" value="1"/>
</dbReference>
<dbReference type="SMART" id="SM00554">
    <property type="entry name" value="FAS1"/>
    <property type="match status" value="1"/>
</dbReference>
<evidence type="ECO:0000313" key="2">
    <source>
        <dbReference type="EMBL" id="EAR15809.1"/>
    </source>
</evidence>
<dbReference type="KEGG" id="rbi:RB2501_15814"/>
<keyword evidence="3" id="KW-1185">Reference proteome</keyword>
<dbReference type="eggNOG" id="COG2335">
    <property type="taxonomic scope" value="Bacteria"/>
</dbReference>
<accession>A4CLR0</accession>
<dbReference type="PANTHER" id="PTHR10900">
    <property type="entry name" value="PERIOSTIN-RELATED"/>
    <property type="match status" value="1"/>
</dbReference>
<dbReference type="Proteomes" id="UP000009049">
    <property type="component" value="Chromosome"/>
</dbReference>
<feature type="domain" description="FAS1" evidence="1">
    <location>
        <begin position="25"/>
        <end position="168"/>
    </location>
</feature>
<dbReference type="InterPro" id="IPR036378">
    <property type="entry name" value="FAS1_dom_sf"/>
</dbReference>
<gene>
    <name evidence="2" type="ordered locus">RB2501_15814</name>
</gene>
<dbReference type="AlphaFoldDB" id="A4CLR0"/>
<dbReference type="InterPro" id="IPR000782">
    <property type="entry name" value="FAS1_domain"/>
</dbReference>
<organism evidence="2 3">
    <name type="scientific">Robiginitalea biformata (strain ATCC BAA-864 / DSM 15991 / KCTC 12146 / HTCC2501)</name>
    <dbReference type="NCBI Taxonomy" id="313596"/>
    <lineage>
        <taxon>Bacteria</taxon>
        <taxon>Pseudomonadati</taxon>
        <taxon>Bacteroidota</taxon>
        <taxon>Flavobacteriia</taxon>
        <taxon>Flavobacteriales</taxon>
        <taxon>Flavobacteriaceae</taxon>
        <taxon>Robiginitalea</taxon>
    </lineage>
</organism>
<dbReference type="Pfam" id="PF02469">
    <property type="entry name" value="Fasciclin"/>
    <property type="match status" value="1"/>
</dbReference>
<dbReference type="InterPro" id="IPR050904">
    <property type="entry name" value="Adhesion/Biosynth-related"/>
</dbReference>
<evidence type="ECO:0000313" key="3">
    <source>
        <dbReference type="Proteomes" id="UP000009049"/>
    </source>
</evidence>
<dbReference type="Gene3D" id="2.30.180.10">
    <property type="entry name" value="FAS1 domain"/>
    <property type="match status" value="1"/>
</dbReference>
<sequence length="173" mass="19023">MLLLAALFFQVPDMCAQRHSGMGQQVPITRLGLSPDQYPTLLTAVAATDLMEILENGAFTIFAPSDEAFHRLDPDRVRDWLKPENKKVLKSLVGYHIVAGELSASKILRALSRGKGTTRFTTLQGEDLIATLEGSDIYLTDCSGNRARITCADLGSERLVFHEIDRVVLPAPL</sequence>